<dbReference type="AlphaFoldDB" id="A0AAN9A5V0"/>
<organism evidence="3 4">
    <name type="scientific">Halocaridina rubra</name>
    <name type="common">Hawaiian red shrimp</name>
    <dbReference type="NCBI Taxonomy" id="373956"/>
    <lineage>
        <taxon>Eukaryota</taxon>
        <taxon>Metazoa</taxon>
        <taxon>Ecdysozoa</taxon>
        <taxon>Arthropoda</taxon>
        <taxon>Crustacea</taxon>
        <taxon>Multicrustacea</taxon>
        <taxon>Malacostraca</taxon>
        <taxon>Eumalacostraca</taxon>
        <taxon>Eucarida</taxon>
        <taxon>Decapoda</taxon>
        <taxon>Pleocyemata</taxon>
        <taxon>Caridea</taxon>
        <taxon>Atyoidea</taxon>
        <taxon>Atyidae</taxon>
        <taxon>Halocaridina</taxon>
    </lineage>
</organism>
<dbReference type="GO" id="GO:0000492">
    <property type="term" value="P:box C/D snoRNP assembly"/>
    <property type="evidence" value="ECO:0007669"/>
    <property type="project" value="TreeGrafter"/>
</dbReference>
<name>A0AAN9A5V0_HALRR</name>
<dbReference type="InterPro" id="IPR039136">
    <property type="entry name" value="NUFIP1-like"/>
</dbReference>
<dbReference type="Proteomes" id="UP001381693">
    <property type="component" value="Unassembled WGS sequence"/>
</dbReference>
<dbReference type="EMBL" id="JAXCGZ010015217">
    <property type="protein sequence ID" value="KAK7070852.1"/>
    <property type="molecule type" value="Genomic_DNA"/>
</dbReference>
<dbReference type="PANTHER" id="PTHR13309:SF0">
    <property type="entry name" value="FMR1-INTERACTING PROTEIN NUFIP1"/>
    <property type="match status" value="1"/>
</dbReference>
<reference evidence="3 4" key="1">
    <citation type="submission" date="2023-11" db="EMBL/GenBank/DDBJ databases">
        <title>Halocaridina rubra genome assembly.</title>
        <authorList>
            <person name="Smith C."/>
        </authorList>
    </citation>
    <scope>NUCLEOTIDE SEQUENCE [LARGE SCALE GENOMIC DNA]</scope>
    <source>
        <strain evidence="3">EP-1</strain>
        <tissue evidence="3">Whole</tissue>
    </source>
</reference>
<feature type="region of interest" description="Disordered" evidence="1">
    <location>
        <begin position="364"/>
        <end position="409"/>
    </location>
</feature>
<sequence length="487" mass="57346">MEESTYVPQHNMQSHWNNWELSGNYQGSQDYNDSRHISSHNWKGYRKVDNYSQYDNGSYYEGQYDDQCFKSCEWRPAQRQWQSYSYSPYRRKPITCPPCNRTFYCQQRYEEHMEDHVDCPFPECKLSAHVKVIDQHINNQHMLVNFASLQIDDETWIAERKKRFPTAERAKLRRAEQMEKLKRGEKLGFKNKPFSHKNDNSNFSRKSFDKHRFDRHGRDEKDHNKTKYRDDRRKDTTAKPLGIRKPFVEVDLFELSDEEKYGVKPFKGTKEYLESTGEMTYFSELHEHNTHSENDIAISDEEEWECEYKDDKQQGALVLGGALGSLMGTYSDSEEEEDEKEKLMLSPAATAKKMKSLVVMGTVGTSKDENTGSKPCSNTKEPLGMTRKRKRTHRKSKASTSFKRPYRPFPTRKRKSLLERLLKGDIIHERNIILQCIRYIVENNFFSSNVKVGCSNDEATMSQDRHISVQEFQQDLEVIGMKISQKP</sequence>
<evidence type="ECO:0000259" key="2">
    <source>
        <dbReference type="PROSITE" id="PS00028"/>
    </source>
</evidence>
<gene>
    <name evidence="3" type="ORF">SK128_017182</name>
</gene>
<dbReference type="GO" id="GO:0003723">
    <property type="term" value="F:RNA binding"/>
    <property type="evidence" value="ECO:0007669"/>
    <property type="project" value="InterPro"/>
</dbReference>
<dbReference type="PANTHER" id="PTHR13309">
    <property type="entry name" value="NUCLEAR FRAGILE X MENTAL RETARDATION PROTEIN INTERACTING PROTEIN 1"/>
    <property type="match status" value="1"/>
</dbReference>
<dbReference type="GO" id="GO:0005634">
    <property type="term" value="C:nucleus"/>
    <property type="evidence" value="ECO:0007669"/>
    <property type="project" value="TreeGrafter"/>
</dbReference>
<feature type="compositionally biased region" description="Basic residues" evidence="1">
    <location>
        <begin position="386"/>
        <end position="397"/>
    </location>
</feature>
<keyword evidence="4" id="KW-1185">Reference proteome</keyword>
<dbReference type="PROSITE" id="PS00028">
    <property type="entry name" value="ZINC_FINGER_C2H2_1"/>
    <property type="match status" value="1"/>
</dbReference>
<dbReference type="InterPro" id="IPR013087">
    <property type="entry name" value="Znf_C2H2_type"/>
</dbReference>
<dbReference type="Pfam" id="PF10453">
    <property type="entry name" value="NUFIP1"/>
    <property type="match status" value="1"/>
</dbReference>
<feature type="region of interest" description="Disordered" evidence="1">
    <location>
        <begin position="181"/>
        <end position="237"/>
    </location>
</feature>
<dbReference type="InterPro" id="IPR019496">
    <property type="entry name" value="NUFIP1_cons_dom"/>
</dbReference>
<protein>
    <recommendedName>
        <fullName evidence="2">C2H2-type domain-containing protein</fullName>
    </recommendedName>
</protein>
<evidence type="ECO:0000256" key="1">
    <source>
        <dbReference type="SAM" id="MobiDB-lite"/>
    </source>
</evidence>
<evidence type="ECO:0000313" key="3">
    <source>
        <dbReference type="EMBL" id="KAK7070852.1"/>
    </source>
</evidence>
<feature type="compositionally biased region" description="Basic and acidic residues" evidence="1">
    <location>
        <begin position="206"/>
        <end position="237"/>
    </location>
</feature>
<feature type="domain" description="C2H2-type" evidence="2">
    <location>
        <begin position="96"/>
        <end position="116"/>
    </location>
</feature>
<comment type="caution">
    <text evidence="3">The sequence shown here is derived from an EMBL/GenBank/DDBJ whole genome shotgun (WGS) entry which is preliminary data.</text>
</comment>
<proteinExistence type="predicted"/>
<accession>A0AAN9A5V0</accession>
<evidence type="ECO:0000313" key="4">
    <source>
        <dbReference type="Proteomes" id="UP001381693"/>
    </source>
</evidence>